<dbReference type="RefSeq" id="WP_379186641.1">
    <property type="nucleotide sequence ID" value="NZ_JBHSOW010000015.1"/>
</dbReference>
<protein>
    <recommendedName>
        <fullName evidence="3">NodB homology domain-containing protein</fullName>
    </recommendedName>
</protein>
<gene>
    <name evidence="1" type="ORF">ACFPYJ_03465</name>
</gene>
<evidence type="ECO:0000313" key="1">
    <source>
        <dbReference type="EMBL" id="MFC5648186.1"/>
    </source>
</evidence>
<comment type="caution">
    <text evidence="1">The sequence shown here is derived from an EMBL/GenBank/DDBJ whole genome shotgun (WGS) entry which is preliminary data.</text>
</comment>
<name>A0ABW0VQW4_9BACL</name>
<dbReference type="Gene3D" id="3.20.20.370">
    <property type="entry name" value="Glycoside hydrolase/deacetylase"/>
    <property type="match status" value="1"/>
</dbReference>
<sequence>MEMATVGVLLDKRTAERRWTYGLNAFEFYIEEILSHEGISYRLFDDIDQLTESCDIAIAALAADNAETASRLWTFMEKGGTVISYAGLNAMASRLGCVWTGNSGAGYAITGSDFGEEIPIRFLNAQPWRNGSTCEWPIEESGTIMKDHPNGPVIGTARHTFKIGKGVLVRWAVDIIGTIIAMQQGSKPVLTDGIPAYDGTGPVNEGILKADDQVEMDWDKDRLYTETGAPYYAHPYADYWRKELIGHLLRVSVDKGMTLPFIGYWPDGVRHVAMISHDSDGNQDEHAETTLEFLRECGILSTWCIIEPGYSRHIYDRVKDAGHELAFHFNALDSQGGQWDEAEFNRQLSWLKDAADLKEVVSNKNHYTRFEGWGELFAWCEKAGILSDQTRGPSKKGNVGFLFGTCHPFFPIAWSNEKNRIYNVLEIGFLTQDLDLASHWADSSIVNPFLDRVRHTEGVAHFLFHQVHIHNHESVRKALRKVIDEARKQDYVFWTGKQVNDWTRVRRKLGLVSITKQDEIKISGRLEAQGAVALIPVPDSYEEQKDEQVEVHFGVKCKKQIIQYLTSYISGGGAINV</sequence>
<reference evidence="2" key="1">
    <citation type="journal article" date="2019" name="Int. J. Syst. Evol. Microbiol.">
        <title>The Global Catalogue of Microorganisms (GCM) 10K type strain sequencing project: providing services to taxonomists for standard genome sequencing and annotation.</title>
        <authorList>
            <consortium name="The Broad Institute Genomics Platform"/>
            <consortium name="The Broad Institute Genome Sequencing Center for Infectious Disease"/>
            <person name="Wu L."/>
            <person name="Ma J."/>
        </authorList>
    </citation>
    <scope>NUCLEOTIDE SEQUENCE [LARGE SCALE GENOMIC DNA]</scope>
    <source>
        <strain evidence="2">CGMCC 1.3240</strain>
    </source>
</reference>
<dbReference type="Proteomes" id="UP001596047">
    <property type="component" value="Unassembled WGS sequence"/>
</dbReference>
<dbReference type="InterPro" id="IPR011330">
    <property type="entry name" value="Glyco_hydro/deAcase_b/a-brl"/>
</dbReference>
<dbReference type="SUPFAM" id="SSF88713">
    <property type="entry name" value="Glycoside hydrolase/deacetylase"/>
    <property type="match status" value="1"/>
</dbReference>
<accession>A0ABW0VQW4</accession>
<evidence type="ECO:0000313" key="2">
    <source>
        <dbReference type="Proteomes" id="UP001596047"/>
    </source>
</evidence>
<evidence type="ECO:0008006" key="3">
    <source>
        <dbReference type="Google" id="ProtNLM"/>
    </source>
</evidence>
<organism evidence="1 2">
    <name type="scientific">Paenibacillus solisilvae</name>
    <dbReference type="NCBI Taxonomy" id="2486751"/>
    <lineage>
        <taxon>Bacteria</taxon>
        <taxon>Bacillati</taxon>
        <taxon>Bacillota</taxon>
        <taxon>Bacilli</taxon>
        <taxon>Bacillales</taxon>
        <taxon>Paenibacillaceae</taxon>
        <taxon>Paenibacillus</taxon>
    </lineage>
</organism>
<keyword evidence="2" id="KW-1185">Reference proteome</keyword>
<dbReference type="EMBL" id="JBHSOW010000015">
    <property type="protein sequence ID" value="MFC5648186.1"/>
    <property type="molecule type" value="Genomic_DNA"/>
</dbReference>
<proteinExistence type="predicted"/>